<sequence length="385" mass="41587">MNEATIEIESSRGYAKLSGPNGEFGEQGLELDQSPTGMFSTEFTTRTVSGNFEVGGRVTGQTVPIRQMVLPINCYEMPGQSIEKTISNLRKLFGSPLDRRKVKWTYTSELSGPRWLIVQLASEIKLNPQRDWNIDGFARAVVTVLAEQPMYESPEDVQTWTNPNDRFIVTLKNGLLGGPQGNFTLSYGGQTTGNIAVTATAATIKTAVEGLSSVGAGHVTVTGAAGGPWTFVFNGVTGTLTANGAGMTRGSVKAEGASIGYFTIENPTDQIQWNEWDFDPGQWQFPDFSFGQERLWKRAAGVDAARMIVTPPLTGRLSVMCDPMMDPYIGEALNSVAGDFNGVMPMYGVPPYTPETVVPIVCNAAAGAQAILTQRRLWSAESGME</sequence>
<reference evidence="1 2" key="1">
    <citation type="submission" date="2018-12" db="EMBL/GenBank/DDBJ databases">
        <authorList>
            <consortium name="Pathogen Informatics"/>
        </authorList>
    </citation>
    <scope>NUCLEOTIDE SEQUENCE [LARGE SCALE GENOMIC DNA]</scope>
    <source>
        <strain evidence="1 2">NCTC10741</strain>
    </source>
</reference>
<evidence type="ECO:0000313" key="1">
    <source>
        <dbReference type="EMBL" id="VDR36966.1"/>
    </source>
</evidence>
<gene>
    <name evidence="1" type="ORF">NCTC10741_00061</name>
</gene>
<dbReference type="OrthoDB" id="4407402at2"/>
<dbReference type="Proteomes" id="UP000271626">
    <property type="component" value="Chromosome"/>
</dbReference>
<protein>
    <submittedName>
        <fullName evidence="1">Uncharacterized protein</fullName>
    </submittedName>
</protein>
<proteinExistence type="predicted"/>
<organism evidence="1 2">
    <name type="scientific">Tsukamurella paurometabola</name>
    <name type="common">Corynebacterium paurometabolum</name>
    <dbReference type="NCBI Taxonomy" id="2061"/>
    <lineage>
        <taxon>Bacteria</taxon>
        <taxon>Bacillati</taxon>
        <taxon>Actinomycetota</taxon>
        <taxon>Actinomycetes</taxon>
        <taxon>Mycobacteriales</taxon>
        <taxon>Tsukamurellaceae</taxon>
        <taxon>Tsukamurella</taxon>
    </lineage>
</organism>
<name>A0A3P8MAP4_TSUPA</name>
<dbReference type="AlphaFoldDB" id="A0A3P8MAP4"/>
<accession>A0A3P8MAP4</accession>
<dbReference type="RefSeq" id="WP_126194416.1">
    <property type="nucleotide sequence ID" value="NZ_CP085954.1"/>
</dbReference>
<dbReference type="EMBL" id="LR131273">
    <property type="protein sequence ID" value="VDR36966.1"/>
    <property type="molecule type" value="Genomic_DNA"/>
</dbReference>
<evidence type="ECO:0000313" key="2">
    <source>
        <dbReference type="Proteomes" id="UP000271626"/>
    </source>
</evidence>